<keyword evidence="1" id="KW-0472">Membrane</keyword>
<evidence type="ECO:0000256" key="1">
    <source>
        <dbReference type="SAM" id="Phobius"/>
    </source>
</evidence>
<protein>
    <recommendedName>
        <fullName evidence="4">Potassium transporter Trk</fullName>
    </recommendedName>
</protein>
<sequence length="118" mass="12547">MADQASTPEEPATRAEDRIESVRVRRAPKISVFLALGAALGILVALVLTFAFGGTSEESPNTGLVYTQGQVFGFLALICISAGVVLGAVVALILDRRSSAHTREVRADHESIHTDDEQ</sequence>
<reference evidence="2 3" key="1">
    <citation type="journal article" date="2019" name="Int. J. Syst. Evol. Microbiol.">
        <title>The Global Catalogue of Microorganisms (GCM) 10K type strain sequencing project: providing services to taxonomists for standard genome sequencing and annotation.</title>
        <authorList>
            <consortium name="The Broad Institute Genomics Platform"/>
            <consortium name="The Broad Institute Genome Sequencing Center for Infectious Disease"/>
            <person name="Wu L."/>
            <person name="Ma J."/>
        </authorList>
    </citation>
    <scope>NUCLEOTIDE SEQUENCE [LARGE SCALE GENOMIC DNA]</scope>
    <source>
        <strain evidence="2 3">JCM 14900</strain>
    </source>
</reference>
<name>A0ABN2PII2_9MICO</name>
<evidence type="ECO:0000313" key="3">
    <source>
        <dbReference type="Proteomes" id="UP001501343"/>
    </source>
</evidence>
<dbReference type="Proteomes" id="UP001501343">
    <property type="component" value="Unassembled WGS sequence"/>
</dbReference>
<organism evidence="2 3">
    <name type="scientific">Microbacterium aoyamense</name>
    <dbReference type="NCBI Taxonomy" id="344166"/>
    <lineage>
        <taxon>Bacteria</taxon>
        <taxon>Bacillati</taxon>
        <taxon>Actinomycetota</taxon>
        <taxon>Actinomycetes</taxon>
        <taxon>Micrococcales</taxon>
        <taxon>Microbacteriaceae</taxon>
        <taxon>Microbacterium</taxon>
    </lineage>
</organism>
<evidence type="ECO:0000313" key="2">
    <source>
        <dbReference type="EMBL" id="GAA1920246.1"/>
    </source>
</evidence>
<keyword evidence="1" id="KW-0812">Transmembrane</keyword>
<proteinExistence type="predicted"/>
<keyword evidence="3" id="KW-1185">Reference proteome</keyword>
<feature type="transmembrane region" description="Helical" evidence="1">
    <location>
        <begin position="30"/>
        <end position="52"/>
    </location>
</feature>
<comment type="caution">
    <text evidence="2">The sequence shown here is derived from an EMBL/GenBank/DDBJ whole genome shotgun (WGS) entry which is preliminary data.</text>
</comment>
<dbReference type="RefSeq" id="WP_248146220.1">
    <property type="nucleotide sequence ID" value="NZ_BAAAOF010000002.1"/>
</dbReference>
<gene>
    <name evidence="2" type="ORF">GCM10009775_11030</name>
</gene>
<keyword evidence="1" id="KW-1133">Transmembrane helix</keyword>
<dbReference type="EMBL" id="BAAAOF010000002">
    <property type="protein sequence ID" value="GAA1920246.1"/>
    <property type="molecule type" value="Genomic_DNA"/>
</dbReference>
<accession>A0ABN2PII2</accession>
<feature type="transmembrane region" description="Helical" evidence="1">
    <location>
        <begin position="72"/>
        <end position="94"/>
    </location>
</feature>
<evidence type="ECO:0008006" key="4">
    <source>
        <dbReference type="Google" id="ProtNLM"/>
    </source>
</evidence>